<evidence type="ECO:0000256" key="5">
    <source>
        <dbReference type="SAM" id="MobiDB-lite"/>
    </source>
</evidence>
<dbReference type="Pfam" id="PF23262">
    <property type="entry name" value="NFD4_C"/>
    <property type="match status" value="1"/>
</dbReference>
<dbReference type="PANTHER" id="PTHR21576">
    <property type="entry name" value="UNCHARACTERIZED NODULIN-LIKE PROTEIN"/>
    <property type="match status" value="1"/>
</dbReference>
<evidence type="ECO:0000256" key="2">
    <source>
        <dbReference type="ARBA" id="ARBA00022692"/>
    </source>
</evidence>
<keyword evidence="3 6" id="KW-1133">Transmembrane helix</keyword>
<protein>
    <submittedName>
        <fullName evidence="9">Uncharacterized protein</fullName>
    </submittedName>
</protein>
<dbReference type="EnsemblPlants" id="EMT32820">
    <property type="protein sequence ID" value="EMT32820"/>
    <property type="gene ID" value="F775_22611"/>
</dbReference>
<evidence type="ECO:0000256" key="1">
    <source>
        <dbReference type="ARBA" id="ARBA00004141"/>
    </source>
</evidence>
<keyword evidence="4 6" id="KW-0472">Membrane</keyword>
<feature type="transmembrane region" description="Helical" evidence="6">
    <location>
        <begin position="175"/>
        <end position="194"/>
    </location>
</feature>
<feature type="domain" description="Nodulin-like" evidence="7">
    <location>
        <begin position="23"/>
        <end position="91"/>
    </location>
</feature>
<dbReference type="PANTHER" id="PTHR21576:SF26">
    <property type="entry name" value="OS03G0682100 PROTEIN"/>
    <property type="match status" value="1"/>
</dbReference>
<dbReference type="GO" id="GO:0016020">
    <property type="term" value="C:membrane"/>
    <property type="evidence" value="ECO:0007669"/>
    <property type="project" value="UniProtKB-SubCell"/>
</dbReference>
<feature type="transmembrane region" description="Helical" evidence="6">
    <location>
        <begin position="24"/>
        <end position="46"/>
    </location>
</feature>
<reference evidence="9" key="1">
    <citation type="submission" date="2015-06" db="UniProtKB">
        <authorList>
            <consortium name="EnsemblPlants"/>
        </authorList>
    </citation>
    <scope>IDENTIFICATION</scope>
</reference>
<evidence type="ECO:0000256" key="6">
    <source>
        <dbReference type="SAM" id="Phobius"/>
    </source>
</evidence>
<evidence type="ECO:0000259" key="8">
    <source>
        <dbReference type="Pfam" id="PF23262"/>
    </source>
</evidence>
<name>M8C685_AEGTA</name>
<dbReference type="AlphaFoldDB" id="M8C685"/>
<dbReference type="Pfam" id="PF06813">
    <property type="entry name" value="Nodulin-like"/>
    <property type="match status" value="1"/>
</dbReference>
<sequence length="252" mass="27306">MVSGDGGGRMPSTQFAKHVVAGRWFMFFASILIMAAAGGTYIFAIYSKAIKSSLGYDQQTLHTLSFFKDVGANVGILPGLINEVTPPKYALEAIIKLSQRTDSQKPVLFAIISEVFGLKYYSTLYNFGAVASPVGSYILNVRIAGHRYDEEALRQGGRRGNDLTCIGVRCFRESFYIIAGVTLLGALVSLLLAWRTRNFYRGDLYGKFNAELAMGPPGPAQDRPEQATTKGAATSSDNVVATNGGKIRSVDH</sequence>
<organism evidence="9">
    <name type="scientific">Aegilops tauschii</name>
    <name type="common">Tausch's goatgrass</name>
    <name type="synonym">Aegilops squarrosa</name>
    <dbReference type="NCBI Taxonomy" id="37682"/>
    <lineage>
        <taxon>Eukaryota</taxon>
        <taxon>Viridiplantae</taxon>
        <taxon>Streptophyta</taxon>
        <taxon>Embryophyta</taxon>
        <taxon>Tracheophyta</taxon>
        <taxon>Spermatophyta</taxon>
        <taxon>Magnoliopsida</taxon>
        <taxon>Liliopsida</taxon>
        <taxon>Poales</taxon>
        <taxon>Poaceae</taxon>
        <taxon>BOP clade</taxon>
        <taxon>Pooideae</taxon>
        <taxon>Triticodae</taxon>
        <taxon>Triticeae</taxon>
        <taxon>Triticinae</taxon>
        <taxon>Aegilops</taxon>
    </lineage>
</organism>
<evidence type="ECO:0000259" key="7">
    <source>
        <dbReference type="Pfam" id="PF06813"/>
    </source>
</evidence>
<dbReference type="InterPro" id="IPR010658">
    <property type="entry name" value="Nodulin-like"/>
</dbReference>
<evidence type="ECO:0000256" key="3">
    <source>
        <dbReference type="ARBA" id="ARBA00022989"/>
    </source>
</evidence>
<evidence type="ECO:0000256" key="4">
    <source>
        <dbReference type="ARBA" id="ARBA00023136"/>
    </source>
</evidence>
<comment type="subcellular location">
    <subcellularLocation>
        <location evidence="1">Membrane</location>
        <topology evidence="1">Multi-pass membrane protein</topology>
    </subcellularLocation>
</comment>
<feature type="region of interest" description="Disordered" evidence="5">
    <location>
        <begin position="215"/>
        <end position="252"/>
    </location>
</feature>
<proteinExistence type="predicted"/>
<keyword evidence="2 6" id="KW-0812">Transmembrane</keyword>
<accession>M8C685</accession>
<feature type="compositionally biased region" description="Polar residues" evidence="5">
    <location>
        <begin position="226"/>
        <end position="241"/>
    </location>
</feature>
<dbReference type="InterPro" id="IPR056555">
    <property type="entry name" value="NFD4_C"/>
</dbReference>
<feature type="domain" description="NFD4 C-terminal" evidence="8">
    <location>
        <begin position="106"/>
        <end position="200"/>
    </location>
</feature>
<evidence type="ECO:0000313" key="9">
    <source>
        <dbReference type="EnsemblPlants" id="EMT32820"/>
    </source>
</evidence>